<comment type="caution">
    <text evidence="1">The sequence shown here is derived from an EMBL/GenBank/DDBJ whole genome shotgun (WGS) entry which is preliminary data.</text>
</comment>
<protein>
    <submittedName>
        <fullName evidence="1">Uncharacterized protein</fullName>
    </submittedName>
</protein>
<name>A0A848HFX9_9BURK</name>
<dbReference type="EMBL" id="JABBFX010000004">
    <property type="protein sequence ID" value="NML48241.1"/>
    <property type="molecule type" value="Genomic_DNA"/>
</dbReference>
<organism evidence="1 2">
    <name type="scientific">Ramlibacter agri</name>
    <dbReference type="NCBI Taxonomy" id="2728837"/>
    <lineage>
        <taxon>Bacteria</taxon>
        <taxon>Pseudomonadati</taxon>
        <taxon>Pseudomonadota</taxon>
        <taxon>Betaproteobacteria</taxon>
        <taxon>Burkholderiales</taxon>
        <taxon>Comamonadaceae</taxon>
        <taxon>Ramlibacter</taxon>
    </lineage>
</organism>
<dbReference type="AlphaFoldDB" id="A0A848HFX9"/>
<evidence type="ECO:0000313" key="1">
    <source>
        <dbReference type="EMBL" id="NML48241.1"/>
    </source>
</evidence>
<gene>
    <name evidence="1" type="ORF">HHL11_31120</name>
</gene>
<sequence>MRSLSLGRRLRLLEAALSSWPWYAQPVAAHPAGSELDPVREAMRAVAQATPGFAAARLVVLVRSCKDLHGLWHLRMPLAQALAAAGGEAHARREMVRVDAAFRAVWPDAPVSRSSDLR</sequence>
<dbReference type="RefSeq" id="WP_169422571.1">
    <property type="nucleotide sequence ID" value="NZ_JABBFX010000004.1"/>
</dbReference>
<reference evidence="1 2" key="1">
    <citation type="submission" date="2020-04" db="EMBL/GenBank/DDBJ databases">
        <title>Ramlibacter sp. G-1-2-2 isolated from soil.</title>
        <authorList>
            <person name="Dahal R.H."/>
        </authorList>
    </citation>
    <scope>NUCLEOTIDE SEQUENCE [LARGE SCALE GENOMIC DNA]</scope>
    <source>
        <strain evidence="1 2">G-1-2-2</strain>
    </source>
</reference>
<evidence type="ECO:0000313" key="2">
    <source>
        <dbReference type="Proteomes" id="UP000541185"/>
    </source>
</evidence>
<dbReference type="Proteomes" id="UP000541185">
    <property type="component" value="Unassembled WGS sequence"/>
</dbReference>
<proteinExistence type="predicted"/>
<keyword evidence="2" id="KW-1185">Reference proteome</keyword>
<accession>A0A848HFX9</accession>